<comment type="caution">
    <text evidence="1">The sequence shown here is derived from an EMBL/GenBank/DDBJ whole genome shotgun (WGS) entry which is preliminary data.</text>
</comment>
<name>A0A0F9NPT7_9ZZZZ</name>
<organism evidence="1">
    <name type="scientific">marine sediment metagenome</name>
    <dbReference type="NCBI Taxonomy" id="412755"/>
    <lineage>
        <taxon>unclassified sequences</taxon>
        <taxon>metagenomes</taxon>
        <taxon>ecological metagenomes</taxon>
    </lineage>
</organism>
<protein>
    <submittedName>
        <fullName evidence="1">Uncharacterized protein</fullName>
    </submittedName>
</protein>
<dbReference type="AlphaFoldDB" id="A0A0F9NPT7"/>
<feature type="non-terminal residue" evidence="1">
    <location>
        <position position="184"/>
    </location>
</feature>
<gene>
    <name evidence="1" type="ORF">LCGC14_1311000</name>
</gene>
<reference evidence="1" key="1">
    <citation type="journal article" date="2015" name="Nature">
        <title>Complex archaea that bridge the gap between prokaryotes and eukaryotes.</title>
        <authorList>
            <person name="Spang A."/>
            <person name="Saw J.H."/>
            <person name="Jorgensen S.L."/>
            <person name="Zaremba-Niedzwiedzka K."/>
            <person name="Martijn J."/>
            <person name="Lind A.E."/>
            <person name="van Eijk R."/>
            <person name="Schleper C."/>
            <person name="Guy L."/>
            <person name="Ettema T.J."/>
        </authorList>
    </citation>
    <scope>NUCLEOTIDE SEQUENCE</scope>
</reference>
<sequence>MKETYNIHVNVVEYVNNPTDYELIYNFYTLYFLQEGNPFDKADKRIISLSGGTPQMNEALYVILSSIYPTHNEFYNIFEEKLIPINHEQTINRIFIKKSCAELLKINEYQSIIEVLKKYKIKDHEPLRLLLNYAHFRKNFDFEKSEECLKEFVNSIHSSVHKEYSFLSLENISDPKNLIKELFS</sequence>
<proteinExistence type="predicted"/>
<dbReference type="EMBL" id="LAZR01007738">
    <property type="protein sequence ID" value="KKM83277.1"/>
    <property type="molecule type" value="Genomic_DNA"/>
</dbReference>
<accession>A0A0F9NPT7</accession>
<evidence type="ECO:0000313" key="1">
    <source>
        <dbReference type="EMBL" id="KKM83277.1"/>
    </source>
</evidence>